<evidence type="ECO:0000259" key="7">
    <source>
        <dbReference type="PROSITE" id="PS51504"/>
    </source>
</evidence>
<dbReference type="GO" id="GO:0003755">
    <property type="term" value="F:peptidyl-prolyl cis-trans isomerase activity"/>
    <property type="evidence" value="ECO:0007669"/>
    <property type="project" value="UniProtKB-KW"/>
</dbReference>
<dbReference type="PANTHER" id="PTHR43811:SF19">
    <property type="entry name" value="39 KDA FK506-BINDING NUCLEAR PROTEIN"/>
    <property type="match status" value="1"/>
</dbReference>
<evidence type="ECO:0000256" key="1">
    <source>
        <dbReference type="ARBA" id="ARBA00000971"/>
    </source>
</evidence>
<dbReference type="SUPFAM" id="SSF46785">
    <property type="entry name" value="Winged helix' DNA-binding domain"/>
    <property type="match status" value="1"/>
</dbReference>
<comment type="caution">
    <text evidence="8">The sequence shown here is derived from an EMBL/GenBank/DDBJ whole genome shotgun (WGS) entry which is preliminary data.</text>
</comment>
<dbReference type="GO" id="GO:0003677">
    <property type="term" value="F:DNA binding"/>
    <property type="evidence" value="ECO:0007669"/>
    <property type="project" value="InterPro"/>
</dbReference>
<sequence length="178" mass="19399">MAPKTVTDKVIFAIRELKDFRGSSRQAIAKYLKSEFGFQNPAQLKKVFKAAVIKGLLVQNGQSFKVKGEEYEDTSPKVTIEELVEGDGDFASHGDLVEMSYVGKLDSGHTFDSAKSFKFTLGAGDVIKGWDQGIDGMRVGGERKLVVPSSLGYGQKGSKPDIPPGATLHFKVRLISKE</sequence>
<dbReference type="Pfam" id="PF00538">
    <property type="entry name" value="Linker_histone"/>
    <property type="match status" value="1"/>
</dbReference>
<dbReference type="InterPro" id="IPR046357">
    <property type="entry name" value="PPIase_dom_sf"/>
</dbReference>
<dbReference type="Gene3D" id="1.10.10.10">
    <property type="entry name" value="Winged helix-like DNA-binding domain superfamily/Winged helix DNA-binding domain"/>
    <property type="match status" value="1"/>
</dbReference>
<dbReference type="InterPro" id="IPR036388">
    <property type="entry name" value="WH-like_DNA-bd_sf"/>
</dbReference>
<protein>
    <recommendedName>
        <fullName evidence="2 5">peptidylprolyl isomerase</fullName>
        <ecNumber evidence="2 5">5.2.1.8</ecNumber>
    </recommendedName>
</protein>
<name>A0A9W7GFQ3_9STRA</name>
<dbReference type="PROSITE" id="PS51504">
    <property type="entry name" value="H15"/>
    <property type="match status" value="1"/>
</dbReference>
<comment type="catalytic activity">
    <reaction evidence="1 5">
        <text>[protein]-peptidylproline (omega=180) = [protein]-peptidylproline (omega=0)</text>
        <dbReference type="Rhea" id="RHEA:16237"/>
        <dbReference type="Rhea" id="RHEA-COMP:10747"/>
        <dbReference type="Rhea" id="RHEA-COMP:10748"/>
        <dbReference type="ChEBI" id="CHEBI:83833"/>
        <dbReference type="ChEBI" id="CHEBI:83834"/>
        <dbReference type="EC" id="5.2.1.8"/>
    </reaction>
</comment>
<feature type="domain" description="PPIase FKBP-type" evidence="6">
    <location>
        <begin position="94"/>
        <end position="178"/>
    </location>
</feature>
<dbReference type="OrthoDB" id="1902587at2759"/>
<dbReference type="EC" id="5.2.1.8" evidence="2 5"/>
<feature type="domain" description="H15" evidence="7">
    <location>
        <begin position="2"/>
        <end position="68"/>
    </location>
</feature>
<evidence type="ECO:0000313" key="8">
    <source>
        <dbReference type="EMBL" id="GMI43272.1"/>
    </source>
</evidence>
<dbReference type="SUPFAM" id="SSF54534">
    <property type="entry name" value="FKBP-like"/>
    <property type="match status" value="1"/>
</dbReference>
<evidence type="ECO:0000256" key="5">
    <source>
        <dbReference type="PROSITE-ProRule" id="PRU00277"/>
    </source>
</evidence>
<organism evidence="8 9">
    <name type="scientific">Triparma columacea</name>
    <dbReference type="NCBI Taxonomy" id="722753"/>
    <lineage>
        <taxon>Eukaryota</taxon>
        <taxon>Sar</taxon>
        <taxon>Stramenopiles</taxon>
        <taxon>Ochrophyta</taxon>
        <taxon>Bolidophyceae</taxon>
        <taxon>Parmales</taxon>
        <taxon>Triparmaceae</taxon>
        <taxon>Triparma</taxon>
    </lineage>
</organism>
<evidence type="ECO:0000256" key="2">
    <source>
        <dbReference type="ARBA" id="ARBA00013194"/>
    </source>
</evidence>
<dbReference type="GO" id="GO:0000786">
    <property type="term" value="C:nucleosome"/>
    <property type="evidence" value="ECO:0007669"/>
    <property type="project" value="InterPro"/>
</dbReference>
<dbReference type="Gene3D" id="3.10.50.40">
    <property type="match status" value="1"/>
</dbReference>
<keyword evidence="4 5" id="KW-0413">Isomerase</keyword>
<keyword evidence="9" id="KW-1185">Reference proteome</keyword>
<keyword evidence="3 5" id="KW-0697">Rotamase</keyword>
<dbReference type="InterPro" id="IPR001179">
    <property type="entry name" value="PPIase_FKBP_dom"/>
</dbReference>
<dbReference type="PANTHER" id="PTHR43811">
    <property type="entry name" value="FKBP-TYPE PEPTIDYL-PROLYL CIS-TRANS ISOMERASE FKPA"/>
    <property type="match status" value="1"/>
</dbReference>
<dbReference type="PROSITE" id="PS50059">
    <property type="entry name" value="FKBP_PPIASE"/>
    <property type="match status" value="1"/>
</dbReference>
<gene>
    <name evidence="8" type="ORF">TrCOL_g2640</name>
</gene>
<dbReference type="InterPro" id="IPR036390">
    <property type="entry name" value="WH_DNA-bd_sf"/>
</dbReference>
<evidence type="ECO:0000259" key="6">
    <source>
        <dbReference type="PROSITE" id="PS50059"/>
    </source>
</evidence>
<proteinExistence type="predicted"/>
<reference evidence="9" key="1">
    <citation type="journal article" date="2023" name="Commun. Biol.">
        <title>Genome analysis of Parmales, the sister group of diatoms, reveals the evolutionary specialization of diatoms from phago-mixotrophs to photoautotrophs.</title>
        <authorList>
            <person name="Ban H."/>
            <person name="Sato S."/>
            <person name="Yoshikawa S."/>
            <person name="Yamada K."/>
            <person name="Nakamura Y."/>
            <person name="Ichinomiya M."/>
            <person name="Sato N."/>
            <person name="Blanc-Mathieu R."/>
            <person name="Endo H."/>
            <person name="Kuwata A."/>
            <person name="Ogata H."/>
        </authorList>
    </citation>
    <scope>NUCLEOTIDE SEQUENCE [LARGE SCALE GENOMIC DNA]</scope>
</reference>
<evidence type="ECO:0000256" key="4">
    <source>
        <dbReference type="ARBA" id="ARBA00023235"/>
    </source>
</evidence>
<dbReference type="InterPro" id="IPR005818">
    <property type="entry name" value="Histone_H1/H5_H15"/>
</dbReference>
<dbReference type="Proteomes" id="UP001165065">
    <property type="component" value="Unassembled WGS sequence"/>
</dbReference>
<dbReference type="Pfam" id="PF00254">
    <property type="entry name" value="FKBP_C"/>
    <property type="match status" value="1"/>
</dbReference>
<accession>A0A9W7GFQ3</accession>
<dbReference type="EMBL" id="BRYA01000190">
    <property type="protein sequence ID" value="GMI43272.1"/>
    <property type="molecule type" value="Genomic_DNA"/>
</dbReference>
<dbReference type="AlphaFoldDB" id="A0A9W7GFQ3"/>
<dbReference type="FunFam" id="3.10.50.40:FF:000006">
    <property type="entry name" value="Peptidyl-prolyl cis-trans isomerase"/>
    <property type="match status" value="1"/>
</dbReference>
<evidence type="ECO:0000256" key="3">
    <source>
        <dbReference type="ARBA" id="ARBA00023110"/>
    </source>
</evidence>
<dbReference type="GO" id="GO:0006334">
    <property type="term" value="P:nucleosome assembly"/>
    <property type="evidence" value="ECO:0007669"/>
    <property type="project" value="InterPro"/>
</dbReference>
<evidence type="ECO:0000313" key="9">
    <source>
        <dbReference type="Proteomes" id="UP001165065"/>
    </source>
</evidence>
<dbReference type="SMART" id="SM00526">
    <property type="entry name" value="H15"/>
    <property type="match status" value="1"/>
</dbReference>